<dbReference type="SMART" id="SM00273">
    <property type="entry name" value="ENTH"/>
    <property type="match status" value="1"/>
</dbReference>
<sequence>MDRLEALGTALSQVSMYDIKSMYNQAKNMVMNVSEMEGKVREATNDDPWGASSTLMQEIAQGQQFNEIMPCIYARFMDKEARQWHEIYKALQLLEYIVKHGSERVVDDARSHLSTIKMLRNFHYIDDKGKDQGINVRNRAKEISELLMDVERIRNERRKAKANRNKYVGTGNDGMSFSGGSDARYGGYGGDDFGSGSGSRGGGYDNDFGGYGGGSSSGGFRDDAGRRGFDEYNAGDDEVTVPRRSNSLASGSVNRASIASTPTPAPTPVKAPAKDVDLLGFMEDDAFSTPVPAAPLTKPAEKALPALASNPLDDGGDDDFADFQAAPPSATIAPAKANNVFDVLGAASQSGFPQSPVRKPIQPVQPTQSPFGTMSPTLASRSTFTSPVQAASPSASASAFGGTDDADVAAAYGDGAPRAFAERVKNVVSGSDEAGVAGGLVDNNINVHGARRAAACRRTDARALARTARAVDGIDAPSDLEDAISRARVFLISDQLAPLTPDRGAALAANASVTHAPALGELV</sequence>
<evidence type="ECO:0000259" key="2">
    <source>
        <dbReference type="PROSITE" id="PS50942"/>
    </source>
</evidence>
<reference evidence="3 4" key="1">
    <citation type="submission" date="2019-02" db="EMBL/GenBank/DDBJ databases">
        <title>Genome sequencing of the rare red list fungi Phellinidium pouzarii.</title>
        <authorList>
            <person name="Buettner E."/>
            <person name="Kellner H."/>
        </authorList>
    </citation>
    <scope>NUCLEOTIDE SEQUENCE [LARGE SCALE GENOMIC DNA]</scope>
    <source>
        <strain evidence="3 4">DSM 108285</strain>
    </source>
</reference>
<dbReference type="GO" id="GO:0006895">
    <property type="term" value="P:Golgi to endosome transport"/>
    <property type="evidence" value="ECO:0007669"/>
    <property type="project" value="TreeGrafter"/>
</dbReference>
<dbReference type="PROSITE" id="PS50942">
    <property type="entry name" value="ENTH"/>
    <property type="match status" value="1"/>
</dbReference>
<comment type="caution">
    <text evidence="3">The sequence shown here is derived from an EMBL/GenBank/DDBJ whole genome shotgun (WGS) entry which is preliminary data.</text>
</comment>
<dbReference type="AlphaFoldDB" id="A0A4S4KNV1"/>
<accession>A0A4S4KNV1</accession>
<dbReference type="FunFam" id="1.25.40.90:FF:000006">
    <property type="entry name" value="Clathrin interactor 1"/>
    <property type="match status" value="1"/>
</dbReference>
<dbReference type="GO" id="GO:0005768">
    <property type="term" value="C:endosome"/>
    <property type="evidence" value="ECO:0007669"/>
    <property type="project" value="TreeGrafter"/>
</dbReference>
<dbReference type="GO" id="GO:0005543">
    <property type="term" value="F:phospholipid binding"/>
    <property type="evidence" value="ECO:0007669"/>
    <property type="project" value="TreeGrafter"/>
</dbReference>
<dbReference type="GO" id="GO:0005829">
    <property type="term" value="C:cytosol"/>
    <property type="evidence" value="ECO:0007669"/>
    <property type="project" value="GOC"/>
</dbReference>
<dbReference type="CDD" id="cd16992">
    <property type="entry name" value="ENTH_Ent3"/>
    <property type="match status" value="1"/>
</dbReference>
<dbReference type="InterPro" id="IPR008942">
    <property type="entry name" value="ENTH_VHS"/>
</dbReference>
<dbReference type="OrthoDB" id="4033880at2759"/>
<name>A0A4S4KNV1_9AGAM</name>
<dbReference type="Gene3D" id="1.25.40.90">
    <property type="match status" value="1"/>
</dbReference>
<dbReference type="GO" id="GO:0006897">
    <property type="term" value="P:endocytosis"/>
    <property type="evidence" value="ECO:0007669"/>
    <property type="project" value="TreeGrafter"/>
</dbReference>
<feature type="compositionally biased region" description="Low complexity" evidence="1">
    <location>
        <begin position="390"/>
        <end position="400"/>
    </location>
</feature>
<evidence type="ECO:0000313" key="4">
    <source>
        <dbReference type="Proteomes" id="UP000308199"/>
    </source>
</evidence>
<dbReference type="GO" id="GO:0005886">
    <property type="term" value="C:plasma membrane"/>
    <property type="evidence" value="ECO:0007669"/>
    <property type="project" value="TreeGrafter"/>
</dbReference>
<feature type="region of interest" description="Disordered" evidence="1">
    <location>
        <begin position="351"/>
        <end position="400"/>
    </location>
</feature>
<feature type="region of interest" description="Disordered" evidence="1">
    <location>
        <begin position="215"/>
        <end position="270"/>
    </location>
</feature>
<dbReference type="Proteomes" id="UP000308199">
    <property type="component" value="Unassembled WGS sequence"/>
</dbReference>
<protein>
    <recommendedName>
        <fullName evidence="2">ENTH domain-containing protein</fullName>
    </recommendedName>
</protein>
<dbReference type="PANTHER" id="PTHR12276">
    <property type="entry name" value="EPSIN/ENT-RELATED"/>
    <property type="match status" value="1"/>
</dbReference>
<feature type="non-terminal residue" evidence="3">
    <location>
        <position position="523"/>
    </location>
</feature>
<proteinExistence type="predicted"/>
<dbReference type="GO" id="GO:0030276">
    <property type="term" value="F:clathrin binding"/>
    <property type="evidence" value="ECO:0007669"/>
    <property type="project" value="TreeGrafter"/>
</dbReference>
<dbReference type="GO" id="GO:0030125">
    <property type="term" value="C:clathrin vesicle coat"/>
    <property type="evidence" value="ECO:0007669"/>
    <property type="project" value="TreeGrafter"/>
</dbReference>
<feature type="compositionally biased region" description="Polar residues" evidence="1">
    <location>
        <begin position="364"/>
        <end position="389"/>
    </location>
</feature>
<dbReference type="PANTHER" id="PTHR12276:SF45">
    <property type="entry name" value="CLATHRIN INTERACTOR 1"/>
    <property type="match status" value="1"/>
</dbReference>
<feature type="compositionally biased region" description="Polar residues" evidence="1">
    <location>
        <begin position="243"/>
        <end position="255"/>
    </location>
</feature>
<dbReference type="SUPFAM" id="SSF48464">
    <property type="entry name" value="ENTH/VHS domain"/>
    <property type="match status" value="1"/>
</dbReference>
<keyword evidence="4" id="KW-1185">Reference proteome</keyword>
<organism evidence="3 4">
    <name type="scientific">Phellinidium pouzarii</name>
    <dbReference type="NCBI Taxonomy" id="167371"/>
    <lineage>
        <taxon>Eukaryota</taxon>
        <taxon>Fungi</taxon>
        <taxon>Dikarya</taxon>
        <taxon>Basidiomycota</taxon>
        <taxon>Agaricomycotina</taxon>
        <taxon>Agaricomycetes</taxon>
        <taxon>Hymenochaetales</taxon>
        <taxon>Hymenochaetaceae</taxon>
        <taxon>Phellinidium</taxon>
    </lineage>
</organism>
<dbReference type="EMBL" id="SGPK01000738">
    <property type="protein sequence ID" value="THG98429.1"/>
    <property type="molecule type" value="Genomic_DNA"/>
</dbReference>
<dbReference type="Pfam" id="PF01417">
    <property type="entry name" value="ENTH"/>
    <property type="match status" value="1"/>
</dbReference>
<feature type="compositionally biased region" description="Basic and acidic residues" evidence="1">
    <location>
        <begin position="220"/>
        <end position="230"/>
    </location>
</feature>
<evidence type="ECO:0000313" key="3">
    <source>
        <dbReference type="EMBL" id="THG98429.1"/>
    </source>
</evidence>
<gene>
    <name evidence="3" type="ORF">EW145_g7425</name>
</gene>
<dbReference type="InterPro" id="IPR013809">
    <property type="entry name" value="ENTH"/>
</dbReference>
<evidence type="ECO:0000256" key="1">
    <source>
        <dbReference type="SAM" id="MobiDB-lite"/>
    </source>
</evidence>
<feature type="domain" description="ENTH" evidence="2">
    <location>
        <begin position="28"/>
        <end position="157"/>
    </location>
</feature>